<sequence length="119" mass="12737">MSGERLRRLPWDGPEGKPAMIPDGNPDGPLSRLADFIEAQQLDTADTVLGLALGVLDSGKLGKDELAYVARRLAECLTDVLRVARSRGERLPSNPLPLDGPLPGLLRQQVGDASRRTAG</sequence>
<keyword evidence="2" id="KW-1185">Reference proteome</keyword>
<evidence type="ECO:0000313" key="1">
    <source>
        <dbReference type="EMBL" id="KNE82650.1"/>
    </source>
</evidence>
<evidence type="ECO:0000313" key="2">
    <source>
        <dbReference type="Proteomes" id="UP000037185"/>
    </source>
</evidence>
<comment type="caution">
    <text evidence="1">The sequence shown here is derived from an EMBL/GenBank/DDBJ whole genome shotgun (WGS) entry which is preliminary data.</text>
</comment>
<gene>
    <name evidence="1" type="ORF">ADZ36_09425</name>
</gene>
<reference evidence="1" key="1">
    <citation type="submission" date="2015-07" db="EMBL/GenBank/DDBJ databases">
        <title>Draft genome sequence of Streptomyces fradiae, a resistant strain to nitron-oligomycin.</title>
        <authorList>
            <person name="Vatlin A.A."/>
            <person name="Bekker O.B."/>
            <person name="Danilenko V.N."/>
        </authorList>
    </citation>
    <scope>NUCLEOTIDE SEQUENCE</scope>
    <source>
        <strain evidence="1">Olg1-1</strain>
    </source>
</reference>
<dbReference type="EMBL" id="LGSP01000013">
    <property type="protein sequence ID" value="KNE82650.1"/>
    <property type="molecule type" value="Genomic_DNA"/>
</dbReference>
<protein>
    <submittedName>
        <fullName evidence="1">Uncharacterized protein</fullName>
    </submittedName>
</protein>
<name>A0ACC4WDS5_STRFR</name>
<dbReference type="Proteomes" id="UP000037185">
    <property type="component" value="Unassembled WGS sequence"/>
</dbReference>
<organism evidence="1 2">
    <name type="scientific">Streptomyces fradiae</name>
    <name type="common">Streptomyces roseoflavus</name>
    <dbReference type="NCBI Taxonomy" id="1906"/>
    <lineage>
        <taxon>Bacteria</taxon>
        <taxon>Bacillati</taxon>
        <taxon>Actinomycetota</taxon>
        <taxon>Actinomycetes</taxon>
        <taxon>Kitasatosporales</taxon>
        <taxon>Streptomycetaceae</taxon>
        <taxon>Streptomyces</taxon>
    </lineage>
</organism>
<proteinExistence type="predicted"/>
<accession>A0ACC4WDS5</accession>